<evidence type="ECO:0000313" key="2">
    <source>
        <dbReference type="Proteomes" id="UP000676336"/>
    </source>
</evidence>
<evidence type="ECO:0000313" key="1">
    <source>
        <dbReference type="EMBL" id="CAF5212707.1"/>
    </source>
</evidence>
<accession>A0A8S3J4K1</accession>
<sequence>RLNAQLEAKTQALVEEADQVLRNQNRFVSTDNNDRTYSLLDQVDTDDQLFGLEN</sequence>
<organism evidence="1 2">
    <name type="scientific">Rotaria magnacalcarata</name>
    <dbReference type="NCBI Taxonomy" id="392030"/>
    <lineage>
        <taxon>Eukaryota</taxon>
        <taxon>Metazoa</taxon>
        <taxon>Spiralia</taxon>
        <taxon>Gnathifera</taxon>
        <taxon>Rotifera</taxon>
        <taxon>Eurotatoria</taxon>
        <taxon>Bdelloidea</taxon>
        <taxon>Philodinida</taxon>
        <taxon>Philodinidae</taxon>
        <taxon>Rotaria</taxon>
    </lineage>
</organism>
<protein>
    <submittedName>
        <fullName evidence="1">Uncharacterized protein</fullName>
    </submittedName>
</protein>
<reference evidence="1" key="1">
    <citation type="submission" date="2021-02" db="EMBL/GenBank/DDBJ databases">
        <authorList>
            <person name="Nowell W R."/>
        </authorList>
    </citation>
    <scope>NUCLEOTIDE SEQUENCE</scope>
</reference>
<feature type="non-terminal residue" evidence="1">
    <location>
        <position position="1"/>
    </location>
</feature>
<dbReference type="AlphaFoldDB" id="A0A8S3J4K1"/>
<gene>
    <name evidence="1" type="ORF">SMN809_LOCUS78822</name>
</gene>
<proteinExistence type="predicted"/>
<comment type="caution">
    <text evidence="1">The sequence shown here is derived from an EMBL/GenBank/DDBJ whole genome shotgun (WGS) entry which is preliminary data.</text>
</comment>
<dbReference type="EMBL" id="CAJOBI010340875">
    <property type="protein sequence ID" value="CAF5212707.1"/>
    <property type="molecule type" value="Genomic_DNA"/>
</dbReference>
<dbReference type="Proteomes" id="UP000676336">
    <property type="component" value="Unassembled WGS sequence"/>
</dbReference>
<name>A0A8S3J4K1_9BILA</name>